<comment type="caution">
    <text evidence="1">The sequence shown here is derived from an EMBL/GenBank/DDBJ whole genome shotgun (WGS) entry which is preliminary data.</text>
</comment>
<sequence length="58" mass="6927">RTKFSRTRDIKDLEEVIKYRRMSLLSTGTSHPFWFRSALFLGYDLYAAFKCSNKVVYL</sequence>
<proteinExistence type="predicted"/>
<reference evidence="1" key="1">
    <citation type="journal article" date="2022" name="New Phytol.">
        <title>Evolutionary transition to the ectomycorrhizal habit in the genomes of a hyperdiverse lineage of mushroom-forming fungi.</title>
        <authorList>
            <person name="Looney B."/>
            <person name="Miyauchi S."/>
            <person name="Morin E."/>
            <person name="Drula E."/>
            <person name="Courty P.E."/>
            <person name="Kohler A."/>
            <person name="Kuo A."/>
            <person name="LaButti K."/>
            <person name="Pangilinan J."/>
            <person name="Lipzen A."/>
            <person name="Riley R."/>
            <person name="Andreopoulos W."/>
            <person name="He G."/>
            <person name="Johnson J."/>
            <person name="Nolan M."/>
            <person name="Tritt A."/>
            <person name="Barry K.W."/>
            <person name="Grigoriev I.V."/>
            <person name="Nagy L.G."/>
            <person name="Hibbett D."/>
            <person name="Henrissat B."/>
            <person name="Matheny P.B."/>
            <person name="Labbe J."/>
            <person name="Martin F.M."/>
        </authorList>
    </citation>
    <scope>NUCLEOTIDE SEQUENCE</scope>
    <source>
        <strain evidence="1">BPL690</strain>
    </source>
</reference>
<gene>
    <name evidence="1" type="ORF">B0F90DRAFT_1733025</name>
</gene>
<evidence type="ECO:0000313" key="2">
    <source>
        <dbReference type="Proteomes" id="UP001203297"/>
    </source>
</evidence>
<keyword evidence="2" id="KW-1185">Reference proteome</keyword>
<evidence type="ECO:0000313" key="1">
    <source>
        <dbReference type="EMBL" id="KAI0298340.1"/>
    </source>
</evidence>
<accession>A0AAD4M122</accession>
<protein>
    <submittedName>
        <fullName evidence="1">Uncharacterized protein</fullName>
    </submittedName>
</protein>
<dbReference type="Proteomes" id="UP001203297">
    <property type="component" value="Unassembled WGS sequence"/>
</dbReference>
<feature type="non-terminal residue" evidence="1">
    <location>
        <position position="1"/>
    </location>
</feature>
<dbReference type="EMBL" id="WTXG01000029">
    <property type="protein sequence ID" value="KAI0298340.1"/>
    <property type="molecule type" value="Genomic_DNA"/>
</dbReference>
<organism evidence="1 2">
    <name type="scientific">Multifurca ochricompacta</name>
    <dbReference type="NCBI Taxonomy" id="376703"/>
    <lineage>
        <taxon>Eukaryota</taxon>
        <taxon>Fungi</taxon>
        <taxon>Dikarya</taxon>
        <taxon>Basidiomycota</taxon>
        <taxon>Agaricomycotina</taxon>
        <taxon>Agaricomycetes</taxon>
        <taxon>Russulales</taxon>
        <taxon>Russulaceae</taxon>
        <taxon>Multifurca</taxon>
    </lineage>
</organism>
<name>A0AAD4M122_9AGAM</name>
<dbReference type="AlphaFoldDB" id="A0AAD4M122"/>
<feature type="non-terminal residue" evidence="1">
    <location>
        <position position="58"/>
    </location>
</feature>